<sequence>MRVLGRAAAVAVSRGVNPTEPHRLSLAAATCCESLAFPNRSGALPATPSGRPVQLYLAQGGAGWLRSRRSLIPASRYAAADRGVRLYSSLPMRPNPDGKRLPSTGLRWAQSRKQSVSPEPRSITLGQTSNKCLVTLQPLLEFKVFRRLILHCNIVVQASKSLDQGPLSLARM</sequence>
<evidence type="ECO:0000256" key="1">
    <source>
        <dbReference type="SAM" id="MobiDB-lite"/>
    </source>
</evidence>
<evidence type="ECO:0000313" key="2">
    <source>
        <dbReference type="EMBL" id="AWP02520.1"/>
    </source>
</evidence>
<reference evidence="2 3" key="1">
    <citation type="submission" date="2017-12" db="EMBL/GenBank/DDBJ databases">
        <title>Integrating genomic resources of turbot (Scophthalmus maximus) in depth evaluation of genetic and physical mapping variation across individuals.</title>
        <authorList>
            <person name="Martinez P."/>
        </authorList>
    </citation>
    <scope>NUCLEOTIDE SEQUENCE [LARGE SCALE GENOMIC DNA]</scope>
</reference>
<proteinExistence type="predicted"/>
<gene>
    <name evidence="2" type="ORF">SMAX5B_005219</name>
</gene>
<accession>A0A2U9BFG5</accession>
<dbReference type="EMBL" id="CP026248">
    <property type="protein sequence ID" value="AWP02520.1"/>
    <property type="molecule type" value="Genomic_DNA"/>
</dbReference>
<organism evidence="2 3">
    <name type="scientific">Scophthalmus maximus</name>
    <name type="common">Turbot</name>
    <name type="synonym">Psetta maxima</name>
    <dbReference type="NCBI Taxonomy" id="52904"/>
    <lineage>
        <taxon>Eukaryota</taxon>
        <taxon>Metazoa</taxon>
        <taxon>Chordata</taxon>
        <taxon>Craniata</taxon>
        <taxon>Vertebrata</taxon>
        <taxon>Euteleostomi</taxon>
        <taxon>Actinopterygii</taxon>
        <taxon>Neopterygii</taxon>
        <taxon>Teleostei</taxon>
        <taxon>Neoteleostei</taxon>
        <taxon>Acanthomorphata</taxon>
        <taxon>Carangaria</taxon>
        <taxon>Pleuronectiformes</taxon>
        <taxon>Pleuronectoidei</taxon>
        <taxon>Scophthalmidae</taxon>
        <taxon>Scophthalmus</taxon>
    </lineage>
</organism>
<dbReference type="Proteomes" id="UP000246464">
    <property type="component" value="Chromosome 6"/>
</dbReference>
<name>A0A2U9BFG5_SCOMX</name>
<keyword evidence="3" id="KW-1185">Reference proteome</keyword>
<protein>
    <submittedName>
        <fullName evidence="2">Putative TOX high mobility group box family member 2</fullName>
    </submittedName>
</protein>
<dbReference type="AlphaFoldDB" id="A0A2U9BFG5"/>
<feature type="region of interest" description="Disordered" evidence="1">
    <location>
        <begin position="90"/>
        <end position="122"/>
    </location>
</feature>
<evidence type="ECO:0000313" key="3">
    <source>
        <dbReference type="Proteomes" id="UP000246464"/>
    </source>
</evidence>